<protein>
    <submittedName>
        <fullName evidence="2">Uncharacterized protein</fullName>
    </submittedName>
</protein>
<dbReference type="KEGG" id="ffa:FFWV33_05640"/>
<keyword evidence="3" id="KW-1185">Reference proteome</keyword>
<accession>A0A2S1LBE4</accession>
<evidence type="ECO:0000256" key="1">
    <source>
        <dbReference type="SAM" id="Phobius"/>
    </source>
</evidence>
<sequence>MTKQKALNSFHFFKSTLVFNFAISLVSLLIFGLNAFFITFLFFGFFTTILIKETNYKNEYIFYLNNQITKLELWLYCWVFYLLLVLILKSVIHIITVLF</sequence>
<feature type="transmembrane region" description="Helical" evidence="1">
    <location>
        <begin position="12"/>
        <end position="30"/>
    </location>
</feature>
<reference evidence="2 3" key="1">
    <citation type="submission" date="2017-04" db="EMBL/GenBank/DDBJ databases">
        <title>Compelte genome sequence of WV33.</title>
        <authorList>
            <person name="Lee P.C."/>
        </authorList>
    </citation>
    <scope>NUCLEOTIDE SEQUENCE [LARGE SCALE GENOMIC DNA]</scope>
    <source>
        <strain evidence="2 3">WV33</strain>
    </source>
</reference>
<dbReference type="Proteomes" id="UP000244527">
    <property type="component" value="Chromosome"/>
</dbReference>
<name>A0A2S1LBE4_9FLAO</name>
<evidence type="ECO:0000313" key="3">
    <source>
        <dbReference type="Proteomes" id="UP000244527"/>
    </source>
</evidence>
<dbReference type="AlphaFoldDB" id="A0A2S1LBE4"/>
<gene>
    <name evidence="2" type="ORF">FFWV33_05640</name>
</gene>
<keyword evidence="1" id="KW-0472">Membrane</keyword>
<keyword evidence="1" id="KW-0812">Transmembrane</keyword>
<feature type="transmembrane region" description="Helical" evidence="1">
    <location>
        <begin position="36"/>
        <end position="52"/>
    </location>
</feature>
<feature type="transmembrane region" description="Helical" evidence="1">
    <location>
        <begin position="73"/>
        <end position="95"/>
    </location>
</feature>
<proteinExistence type="predicted"/>
<dbReference type="EMBL" id="CP020918">
    <property type="protein sequence ID" value="AWG21052.1"/>
    <property type="molecule type" value="Genomic_DNA"/>
</dbReference>
<organism evidence="2 3">
    <name type="scientific">Flavobacterium faecale</name>
    <dbReference type="NCBI Taxonomy" id="1355330"/>
    <lineage>
        <taxon>Bacteria</taxon>
        <taxon>Pseudomonadati</taxon>
        <taxon>Bacteroidota</taxon>
        <taxon>Flavobacteriia</taxon>
        <taxon>Flavobacteriales</taxon>
        <taxon>Flavobacteriaceae</taxon>
        <taxon>Flavobacterium</taxon>
    </lineage>
</organism>
<evidence type="ECO:0000313" key="2">
    <source>
        <dbReference type="EMBL" id="AWG21052.1"/>
    </source>
</evidence>
<keyword evidence="1" id="KW-1133">Transmembrane helix</keyword>